<dbReference type="Pfam" id="PF00375">
    <property type="entry name" value="SDF"/>
    <property type="match status" value="1"/>
</dbReference>
<dbReference type="InterPro" id="IPR050746">
    <property type="entry name" value="DAACS"/>
</dbReference>
<keyword evidence="10" id="KW-1185">Reference proteome</keyword>
<protein>
    <submittedName>
        <fullName evidence="9">Glutamate:proton symporter</fullName>
    </submittedName>
</protein>
<dbReference type="SUPFAM" id="SSF118215">
    <property type="entry name" value="Proton glutamate symport protein"/>
    <property type="match status" value="1"/>
</dbReference>
<dbReference type="InterPro" id="IPR001991">
    <property type="entry name" value="Na-dicarboxylate_symporter"/>
</dbReference>
<proteinExistence type="predicted"/>
<keyword evidence="7" id="KW-0325">Glycoprotein</keyword>
<keyword evidence="6 8" id="KW-0472">Membrane</keyword>
<organism evidence="9 10">
    <name type="scientific">Aquaticitalea lipolytica</name>
    <dbReference type="NCBI Taxonomy" id="1247562"/>
    <lineage>
        <taxon>Bacteria</taxon>
        <taxon>Pseudomonadati</taxon>
        <taxon>Bacteroidota</taxon>
        <taxon>Flavobacteriia</taxon>
        <taxon>Flavobacteriales</taxon>
        <taxon>Flavobacteriaceae</taxon>
        <taxon>Aquaticitalea</taxon>
    </lineage>
</organism>
<dbReference type="InterPro" id="IPR018107">
    <property type="entry name" value="Na-dicarboxylate_symporter_CS"/>
</dbReference>
<evidence type="ECO:0000256" key="8">
    <source>
        <dbReference type="SAM" id="Phobius"/>
    </source>
</evidence>
<evidence type="ECO:0000256" key="7">
    <source>
        <dbReference type="ARBA" id="ARBA00023180"/>
    </source>
</evidence>
<dbReference type="PANTHER" id="PTHR11958:SF63">
    <property type="entry name" value="AMINO ACID TRANSPORTER"/>
    <property type="match status" value="1"/>
</dbReference>
<dbReference type="GO" id="GO:1902475">
    <property type="term" value="P:L-alpha-amino acid transmembrane transport"/>
    <property type="evidence" value="ECO:0007669"/>
    <property type="project" value="UniProtKB-ARBA"/>
</dbReference>
<dbReference type="PROSITE" id="PS00714">
    <property type="entry name" value="NA_DICARBOXYL_SYMP_2"/>
    <property type="match status" value="1"/>
</dbReference>
<sequence>MKNLALHWKILIGMVLGIIWALLSSSMGWSSFTINWIDPFGTIFINLLKLIAVPLVLFSIIGGVANIGDPKSLGRMGGKTLLIYLTTTVFAISLGLILVNTVKPGKLIDEQSRIDNRINYEIWAASQGHTIKDGINYLHDPAFFKRAQEITELTKSDLKEVSVADKLEKAEKQKNTSPLQPLIDIVPDNFFYSLSNNGLMLQIIFFAIFFGVCVLFIPEEQSKPVLNLVNGVNEVFLKMVDLVMQAAPFFVFALLAGVVSKMAGDDIGKVVEIFKGLSWYSLTVLVGLLLMIFVVYPLIMKTFVKKIPYTGFFKAMSPAQTLAFSTSSSAATLPVTMECVEENLGVNKKVSSFVLPIGATVNMDGTSLYQAVAVIFLAQMHMIDLTIGQQLTVVLTTTLASIGSAAVPSAGLVMLIIVLNSVGLNPAWIAIIFPVDRILDMFRTVVNVTGDATVCTIIADGENMLDYHDTKNPTETFDLDS</sequence>
<dbReference type="EMBL" id="BMIC01000002">
    <property type="protein sequence ID" value="GFZ84795.1"/>
    <property type="molecule type" value="Genomic_DNA"/>
</dbReference>
<feature type="transmembrane region" description="Helical" evidence="8">
    <location>
        <begin position="239"/>
        <end position="259"/>
    </location>
</feature>
<dbReference type="GO" id="GO:0016020">
    <property type="term" value="C:membrane"/>
    <property type="evidence" value="ECO:0007669"/>
    <property type="project" value="UniProtKB-SubCell"/>
</dbReference>
<dbReference type="Gene3D" id="1.10.3860.10">
    <property type="entry name" value="Sodium:dicarboxylate symporter"/>
    <property type="match status" value="1"/>
</dbReference>
<feature type="transmembrane region" description="Helical" evidence="8">
    <location>
        <begin position="80"/>
        <end position="99"/>
    </location>
</feature>
<evidence type="ECO:0000313" key="10">
    <source>
        <dbReference type="Proteomes" id="UP000598120"/>
    </source>
</evidence>
<dbReference type="RefSeq" id="WP_188605708.1">
    <property type="nucleotide sequence ID" value="NZ_BMIC01000002.1"/>
</dbReference>
<evidence type="ECO:0000256" key="1">
    <source>
        <dbReference type="ARBA" id="ARBA00004141"/>
    </source>
</evidence>
<accession>A0A8J2XFT7</accession>
<evidence type="ECO:0000256" key="6">
    <source>
        <dbReference type="ARBA" id="ARBA00023136"/>
    </source>
</evidence>
<dbReference type="Proteomes" id="UP000598120">
    <property type="component" value="Unassembled WGS sequence"/>
</dbReference>
<name>A0A8J2XFT7_9FLAO</name>
<keyword evidence="3 8" id="KW-0812">Transmembrane</keyword>
<keyword evidence="2" id="KW-0813">Transport</keyword>
<dbReference type="InterPro" id="IPR036458">
    <property type="entry name" value="Na:dicarbo_symporter_sf"/>
</dbReference>
<feature type="transmembrane region" description="Helical" evidence="8">
    <location>
        <begin position="43"/>
        <end position="68"/>
    </location>
</feature>
<keyword evidence="4" id="KW-0769">Symport</keyword>
<dbReference type="PANTHER" id="PTHR11958">
    <property type="entry name" value="SODIUM/DICARBOXYLATE SYMPORTER-RELATED"/>
    <property type="match status" value="1"/>
</dbReference>
<evidence type="ECO:0000313" key="9">
    <source>
        <dbReference type="EMBL" id="GFZ84795.1"/>
    </source>
</evidence>
<evidence type="ECO:0000256" key="5">
    <source>
        <dbReference type="ARBA" id="ARBA00022989"/>
    </source>
</evidence>
<gene>
    <name evidence="9" type="primary">gltP</name>
    <name evidence="9" type="ORF">GCM10011531_14660</name>
</gene>
<comment type="caution">
    <text evidence="9">The sequence shown here is derived from an EMBL/GenBank/DDBJ whole genome shotgun (WGS) entry which is preliminary data.</text>
</comment>
<evidence type="ECO:0000256" key="4">
    <source>
        <dbReference type="ARBA" id="ARBA00022847"/>
    </source>
</evidence>
<feature type="transmembrane region" description="Helical" evidence="8">
    <location>
        <begin position="279"/>
        <end position="299"/>
    </location>
</feature>
<dbReference type="PRINTS" id="PR00173">
    <property type="entry name" value="EDTRNSPORT"/>
</dbReference>
<feature type="transmembrane region" description="Helical" evidence="8">
    <location>
        <begin position="412"/>
        <end position="433"/>
    </location>
</feature>
<reference evidence="9 10" key="1">
    <citation type="journal article" date="2014" name="Int. J. Syst. Evol. Microbiol.">
        <title>Complete genome sequence of Corynebacterium casei LMG S-19264T (=DSM 44701T), isolated from a smear-ripened cheese.</title>
        <authorList>
            <consortium name="US DOE Joint Genome Institute (JGI-PGF)"/>
            <person name="Walter F."/>
            <person name="Albersmeier A."/>
            <person name="Kalinowski J."/>
            <person name="Ruckert C."/>
        </authorList>
    </citation>
    <scope>NUCLEOTIDE SEQUENCE [LARGE SCALE GENOMIC DNA]</scope>
    <source>
        <strain evidence="9 10">CGMCC 1.15295</strain>
    </source>
</reference>
<feature type="transmembrane region" description="Helical" evidence="8">
    <location>
        <begin position="12"/>
        <end position="37"/>
    </location>
</feature>
<feature type="transmembrane region" description="Helical" evidence="8">
    <location>
        <begin position="199"/>
        <end position="218"/>
    </location>
</feature>
<keyword evidence="5 8" id="KW-1133">Transmembrane helix</keyword>
<comment type="subcellular location">
    <subcellularLocation>
        <location evidence="1">Membrane</location>
        <topology evidence="1">Multi-pass membrane protein</topology>
    </subcellularLocation>
</comment>
<evidence type="ECO:0000256" key="3">
    <source>
        <dbReference type="ARBA" id="ARBA00022692"/>
    </source>
</evidence>
<dbReference type="GO" id="GO:0015293">
    <property type="term" value="F:symporter activity"/>
    <property type="evidence" value="ECO:0007669"/>
    <property type="project" value="UniProtKB-KW"/>
</dbReference>
<dbReference type="AlphaFoldDB" id="A0A8J2XFT7"/>
<feature type="transmembrane region" description="Helical" evidence="8">
    <location>
        <begin position="387"/>
        <end position="406"/>
    </location>
</feature>
<evidence type="ECO:0000256" key="2">
    <source>
        <dbReference type="ARBA" id="ARBA00022448"/>
    </source>
</evidence>